<dbReference type="RefSeq" id="WP_386157964.1">
    <property type="nucleotide sequence ID" value="NZ_JBHMBS010000008.1"/>
</dbReference>
<dbReference type="SUPFAM" id="SSF55874">
    <property type="entry name" value="ATPase domain of HSP90 chaperone/DNA topoisomerase II/histidine kinase"/>
    <property type="match status" value="1"/>
</dbReference>
<name>A0ABV5TIE2_9ACTN</name>
<feature type="region of interest" description="Disordered" evidence="1">
    <location>
        <begin position="278"/>
        <end position="349"/>
    </location>
</feature>
<proteinExistence type="predicted"/>
<protein>
    <submittedName>
        <fullName evidence="2">Sacsin N-terminal ATP-binding-like domain-containing protein</fullName>
    </submittedName>
</protein>
<sequence length="1104" mass="114355">MTDIFGTERLRSAVLAAWTASPARFREDANAEEDFALGGYRDRLIVELAQNAADAALRAGVPGRLRLSLREGVLSAANTGAPVDAAGIEGLSTLRVSAKRDDTHAAGRFGVGFAAVVSVCDEPVIGSLGSGVVRWSRDQTAALVAAEPELAKELAERGGHVPLLRLPFPAGPVEIPAGFDTLVRLPLRDEAAEEAVRGMLRETSPALLLGLPALEAIEVDVDGETRTVTAEGWKVVSASGRFTPEQVAELFADRPTEERSRPHWLVRWAVPVTGPGSVAGSAGSASGGPEAAGPGSAGFAGGSLGGPAGGASNGPSGGARGGSREAAPVGEPRPLPALVPPVVHAPTPSDEPLDLPALLIASFPMATDRRHVAPGPLADFLVERAADTYLELLAGLPRTPRLLDLVPGMMGKGELDARIRRAILRRLPDAPLLPALSPPADPASTGRPGGSGASLLLPDPSEVAAGAGAGTDGGASPAPLSEGEELVVSGRQASVVAAPAELLERVAPMIPGLLPAGWPSRHPAITALGVSRVQLSEIVDMLSGDAVKDRDPAWWRSLYEVLPADDPEALGALPVPLADGRLVRGPRGTLLLTDGSALDPAVLAPLGLRVVHPDAAHPLLLRLGAGEATPRTVLEDPLTRSAVSESLDSPDSEPVAQAVLALVDAAGLTAGDAPWLSELALRGADGELYPAGELLLADGALAGLLDTETHFGTAAPELVERYGPRVLAAVGVLDGFAVVNDSDVMIDPDECDHDLDREDEWLETVLDLLPEMDVPPVAREFSAVRDLEYVADWPAALALLSRPPLRSVLHPLRILVAGEVVEVPSYTAWWLSTHPVLAGRRPTELRLPAGDPLLFGLYGDAPAVVDEAALAMIGVRSTLADLLATHGGPDELLDLLGDPSLEVDRAQLRSLWVALAGVDPARVGPPRAVRAILGDAIVAVDAEDGRVLSTGTDLQERGAGEPVVVEAPDLLPLVAGRPLILAPFDLAEALSELLDLPLAGEEAAGEVTSSGETRDVPPAVRSLLPTAPATYVEHERLLVDGVPAAWRFFEGTVHASGVEGLARGLAWASGQWGDRLAVAALLRDPAAVPLLLAEADLDSWTAST</sequence>
<feature type="compositionally biased region" description="Low complexity" evidence="1">
    <location>
        <begin position="278"/>
        <end position="294"/>
    </location>
</feature>
<feature type="region of interest" description="Disordered" evidence="1">
    <location>
        <begin position="434"/>
        <end position="484"/>
    </location>
</feature>
<accession>A0ABV5TIE2</accession>
<dbReference type="NCBIfam" id="NF047352">
    <property type="entry name" value="P_loop_sacsin"/>
    <property type="match status" value="1"/>
</dbReference>
<reference evidence="2 3" key="1">
    <citation type="submission" date="2024-09" db="EMBL/GenBank/DDBJ databases">
        <authorList>
            <person name="Sun Q."/>
            <person name="Mori K."/>
        </authorList>
    </citation>
    <scope>NUCLEOTIDE SEQUENCE [LARGE SCALE GENOMIC DNA]</scope>
    <source>
        <strain evidence="2 3">JCM 3028</strain>
    </source>
</reference>
<keyword evidence="3" id="KW-1185">Reference proteome</keyword>
<feature type="compositionally biased region" description="Gly residues" evidence="1">
    <location>
        <begin position="295"/>
        <end position="321"/>
    </location>
</feature>
<dbReference type="InterPro" id="IPR036890">
    <property type="entry name" value="HATPase_C_sf"/>
</dbReference>
<comment type="caution">
    <text evidence="2">The sequence shown here is derived from an EMBL/GenBank/DDBJ whole genome shotgun (WGS) entry which is preliminary data.</text>
</comment>
<organism evidence="2 3">
    <name type="scientific">Streptosporangium vulgare</name>
    <dbReference type="NCBI Taxonomy" id="46190"/>
    <lineage>
        <taxon>Bacteria</taxon>
        <taxon>Bacillati</taxon>
        <taxon>Actinomycetota</taxon>
        <taxon>Actinomycetes</taxon>
        <taxon>Streptosporangiales</taxon>
        <taxon>Streptosporangiaceae</taxon>
        <taxon>Streptosporangium</taxon>
    </lineage>
</organism>
<evidence type="ECO:0000313" key="3">
    <source>
        <dbReference type="Proteomes" id="UP001589610"/>
    </source>
</evidence>
<evidence type="ECO:0000313" key="2">
    <source>
        <dbReference type="EMBL" id="MFB9677418.1"/>
    </source>
</evidence>
<dbReference type="Proteomes" id="UP001589610">
    <property type="component" value="Unassembled WGS sequence"/>
</dbReference>
<dbReference type="EMBL" id="JBHMBS010000008">
    <property type="protein sequence ID" value="MFB9677418.1"/>
    <property type="molecule type" value="Genomic_DNA"/>
</dbReference>
<gene>
    <name evidence="2" type="ORF">ACFFRH_18210</name>
</gene>
<evidence type="ECO:0000256" key="1">
    <source>
        <dbReference type="SAM" id="MobiDB-lite"/>
    </source>
</evidence>